<dbReference type="Proteomes" id="UP000002247">
    <property type="component" value="Chromosome"/>
</dbReference>
<evidence type="ECO:0000313" key="2">
    <source>
        <dbReference type="EMBL" id="ADG96559.1"/>
    </source>
</evidence>
<evidence type="ECO:0000256" key="1">
    <source>
        <dbReference type="SAM" id="MobiDB-lite"/>
    </source>
</evidence>
<dbReference type="HOGENOM" id="CLU_1668175_0_0_11"/>
<gene>
    <name evidence="2" type="ordered locus">Srot_0066</name>
</gene>
<dbReference type="AlphaFoldDB" id="D6Z9N2"/>
<dbReference type="eggNOG" id="ENOG502ZWN0">
    <property type="taxonomic scope" value="Bacteria"/>
</dbReference>
<sequence>MSEPIVEAAEAPETEADEPKPKQTETVDFWKSKARDWESKAKSNKSAADELAALKDSQKTEAERAAEKLANAEAEAATVPVKVAGALKAHLVALHGISDEDAELFLTAQDPELLLKQAARLVGNQSGVKGNKVPHEGANPRPKPNSTSEFLGALTGAG</sequence>
<protein>
    <recommendedName>
        <fullName evidence="4">Scaffolding protein</fullName>
    </recommendedName>
</protein>
<dbReference type="RefSeq" id="WP_013137015.1">
    <property type="nucleotide sequence ID" value="NC_014168.1"/>
</dbReference>
<dbReference type="OrthoDB" id="4774617at2"/>
<keyword evidence="3" id="KW-1185">Reference proteome</keyword>
<feature type="region of interest" description="Disordered" evidence="1">
    <location>
        <begin position="1"/>
        <end position="49"/>
    </location>
</feature>
<organism evidence="2 3">
    <name type="scientific">Segniliparus rotundus (strain ATCC BAA-972 / CDC 1076 / CIP 108378 / DSM 44985 / JCM 13578)</name>
    <dbReference type="NCBI Taxonomy" id="640132"/>
    <lineage>
        <taxon>Bacteria</taxon>
        <taxon>Bacillati</taxon>
        <taxon>Actinomycetota</taxon>
        <taxon>Actinomycetes</taxon>
        <taxon>Mycobacteriales</taxon>
        <taxon>Segniliparaceae</taxon>
        <taxon>Segniliparus</taxon>
    </lineage>
</organism>
<evidence type="ECO:0008006" key="4">
    <source>
        <dbReference type="Google" id="ProtNLM"/>
    </source>
</evidence>
<name>D6Z9N2_SEGRD</name>
<feature type="region of interest" description="Disordered" evidence="1">
    <location>
        <begin position="125"/>
        <end position="158"/>
    </location>
</feature>
<accession>D6Z9N2</accession>
<feature type="compositionally biased region" description="Basic and acidic residues" evidence="1">
    <location>
        <begin position="17"/>
        <end position="41"/>
    </location>
</feature>
<evidence type="ECO:0000313" key="3">
    <source>
        <dbReference type="Proteomes" id="UP000002247"/>
    </source>
</evidence>
<dbReference type="STRING" id="640132.Srot_0066"/>
<dbReference type="EMBL" id="CP001958">
    <property type="protein sequence ID" value="ADG96559.1"/>
    <property type="molecule type" value="Genomic_DNA"/>
</dbReference>
<dbReference type="KEGG" id="srt:Srot_0066"/>
<reference evidence="2 3" key="1">
    <citation type="journal article" date="2010" name="Stand. Genomic Sci.">
        <title>Complete genome sequence of Segniliparus rotundus type strain (CDC 1076).</title>
        <authorList>
            <person name="Sikorski J."/>
            <person name="Lapidus A."/>
            <person name="Copeland A."/>
            <person name="Misra M."/>
            <person name="Glavina Del Rio T."/>
            <person name="Nolan M."/>
            <person name="Lucas S."/>
            <person name="Chen F."/>
            <person name="Tice H."/>
            <person name="Cheng J.F."/>
            <person name="Jando M."/>
            <person name="Schneider S."/>
            <person name="Bruce D."/>
            <person name="Goodwin L."/>
            <person name="Pitluck S."/>
            <person name="Liolios K."/>
            <person name="Mikhailova N."/>
            <person name="Pati A."/>
            <person name="Ivanova N."/>
            <person name="Mavromatis K."/>
            <person name="Chen A."/>
            <person name="Palaniappan K."/>
            <person name="Chertkov O."/>
            <person name="Land M."/>
            <person name="Hauser L."/>
            <person name="Chang Y.J."/>
            <person name="Jeffries C.D."/>
            <person name="Brettin T."/>
            <person name="Detter J.C."/>
            <person name="Han C."/>
            <person name="Rohde M."/>
            <person name="Goker M."/>
            <person name="Bristow J."/>
            <person name="Eisen J.A."/>
            <person name="Markowitz V."/>
            <person name="Hugenholtz P."/>
            <person name="Kyrpides N.C."/>
            <person name="Klenk H.P."/>
        </authorList>
    </citation>
    <scope>NUCLEOTIDE SEQUENCE [LARGE SCALE GENOMIC DNA]</scope>
    <source>
        <strain evidence="3">ATCC BAA-972 / CDC 1076 / CIP 108378 / DSM 44985 / JCM 13578</strain>
    </source>
</reference>
<proteinExistence type="predicted"/>